<dbReference type="GO" id="GO:0008270">
    <property type="term" value="F:zinc ion binding"/>
    <property type="evidence" value="ECO:0007669"/>
    <property type="project" value="InterPro"/>
</dbReference>
<dbReference type="GO" id="GO:0042802">
    <property type="term" value="F:identical protein binding"/>
    <property type="evidence" value="ECO:0007669"/>
    <property type="project" value="UniProtKB-ARBA"/>
</dbReference>
<dbReference type="NCBIfam" id="TIGR01354">
    <property type="entry name" value="cyt_deam_tetra"/>
    <property type="match status" value="1"/>
</dbReference>
<sequence>MDEEELVELAKSKLRNSYAPYSGFRVAALAIAPGGKIYHGNNVENASYGLSMCAERVAIFKAVSEGERIIDTVVVVSDGGMPYPCGACLQVMAEFGVRRVIVAGPGSREIYELRDLLPRPFSPANLPHQPEL</sequence>
<evidence type="ECO:0000256" key="8">
    <source>
        <dbReference type="ARBA" id="ARBA00032005"/>
    </source>
</evidence>
<comment type="cofactor">
    <cofactor evidence="1 12">
        <name>Zn(2+)</name>
        <dbReference type="ChEBI" id="CHEBI:29105"/>
    </cofactor>
</comment>
<dbReference type="AlphaFoldDB" id="A0A830GYF1"/>
<dbReference type="SUPFAM" id="SSF53927">
    <property type="entry name" value="Cytidine deaminase-like"/>
    <property type="match status" value="1"/>
</dbReference>
<dbReference type="PANTHER" id="PTHR11644:SF2">
    <property type="entry name" value="CYTIDINE DEAMINASE"/>
    <property type="match status" value="1"/>
</dbReference>
<evidence type="ECO:0000313" key="15">
    <source>
        <dbReference type="Proteomes" id="UP000610960"/>
    </source>
</evidence>
<feature type="binding site" evidence="12">
    <location>
        <position position="53"/>
    </location>
    <ligand>
        <name>Zn(2+)</name>
        <dbReference type="ChEBI" id="CHEBI:29105"/>
        <note>catalytic</note>
    </ligand>
</feature>
<reference evidence="14" key="1">
    <citation type="journal article" date="2014" name="Int. J. Syst. Evol. Microbiol.">
        <title>Complete genome sequence of Corynebacterium casei LMG S-19264T (=DSM 44701T), isolated from a smear-ripened cheese.</title>
        <authorList>
            <consortium name="US DOE Joint Genome Institute (JGI-PGF)"/>
            <person name="Walter F."/>
            <person name="Albersmeier A."/>
            <person name="Kalinowski J."/>
            <person name="Ruckert C."/>
        </authorList>
    </citation>
    <scope>NUCLEOTIDE SEQUENCE</scope>
    <source>
        <strain evidence="14">JCM 10088</strain>
    </source>
</reference>
<proteinExistence type="inferred from homology"/>
<dbReference type="Gene3D" id="3.40.140.10">
    <property type="entry name" value="Cytidine Deaminase, domain 2"/>
    <property type="match status" value="1"/>
</dbReference>
<dbReference type="GO" id="GO:0005829">
    <property type="term" value="C:cytosol"/>
    <property type="evidence" value="ECO:0007669"/>
    <property type="project" value="TreeGrafter"/>
</dbReference>
<dbReference type="EMBL" id="BMNL01000003">
    <property type="protein sequence ID" value="GGP21755.1"/>
    <property type="molecule type" value="Genomic_DNA"/>
</dbReference>
<protein>
    <recommendedName>
        <fullName evidence="4">cytidine deaminase</fullName>
        <ecNumber evidence="4">3.5.4.5</ecNumber>
    </recommendedName>
    <alternativeName>
        <fullName evidence="8">Cytidine aminohydrolase</fullName>
    </alternativeName>
</protein>
<comment type="caution">
    <text evidence="14">The sequence shown here is derived from an EMBL/GenBank/DDBJ whole genome shotgun (WGS) entry which is preliminary data.</text>
</comment>
<feature type="binding site" evidence="11">
    <location>
        <begin position="42"/>
        <end position="48"/>
    </location>
    <ligand>
        <name>substrate</name>
    </ligand>
</feature>
<evidence type="ECO:0000256" key="7">
    <source>
        <dbReference type="ARBA" id="ARBA00022833"/>
    </source>
</evidence>
<dbReference type="InterPro" id="IPR006262">
    <property type="entry name" value="Cyt_deam_tetra"/>
</dbReference>
<dbReference type="PROSITE" id="PS51747">
    <property type="entry name" value="CYT_DCMP_DEAMINASES_2"/>
    <property type="match status" value="1"/>
</dbReference>
<organism evidence="14 15">
    <name type="scientific">Thermocladium modestius</name>
    <dbReference type="NCBI Taxonomy" id="62609"/>
    <lineage>
        <taxon>Archaea</taxon>
        <taxon>Thermoproteota</taxon>
        <taxon>Thermoprotei</taxon>
        <taxon>Thermoproteales</taxon>
        <taxon>Thermoproteaceae</taxon>
        <taxon>Thermocladium</taxon>
    </lineage>
</organism>
<dbReference type="InterPro" id="IPR016193">
    <property type="entry name" value="Cytidine_deaminase-like"/>
</dbReference>
<evidence type="ECO:0000256" key="5">
    <source>
        <dbReference type="ARBA" id="ARBA00022723"/>
    </source>
</evidence>
<evidence type="ECO:0000256" key="2">
    <source>
        <dbReference type="ARBA" id="ARBA00003949"/>
    </source>
</evidence>
<evidence type="ECO:0000313" key="14">
    <source>
        <dbReference type="EMBL" id="GGP21755.1"/>
    </source>
</evidence>
<dbReference type="EC" id="3.5.4.5" evidence="4"/>
<reference evidence="14" key="2">
    <citation type="submission" date="2020-09" db="EMBL/GenBank/DDBJ databases">
        <authorList>
            <person name="Sun Q."/>
            <person name="Ohkuma M."/>
        </authorList>
    </citation>
    <scope>NUCLEOTIDE SEQUENCE</scope>
    <source>
        <strain evidence="14">JCM 10088</strain>
    </source>
</reference>
<feature type="binding site" evidence="12">
    <location>
        <position position="88"/>
    </location>
    <ligand>
        <name>Zn(2+)</name>
        <dbReference type="ChEBI" id="CHEBI:29105"/>
        <note>catalytic</note>
    </ligand>
</feature>
<dbReference type="OrthoDB" id="39143at2157"/>
<dbReference type="Proteomes" id="UP000610960">
    <property type="component" value="Unassembled WGS sequence"/>
</dbReference>
<dbReference type="GO" id="GO:0055086">
    <property type="term" value="P:nucleobase-containing small molecule metabolic process"/>
    <property type="evidence" value="ECO:0007669"/>
    <property type="project" value="UniProtKB-ARBA"/>
</dbReference>
<gene>
    <name evidence="14" type="ORF">GCM10007981_14850</name>
</gene>
<evidence type="ECO:0000256" key="9">
    <source>
        <dbReference type="ARBA" id="ARBA00049558"/>
    </source>
</evidence>
<dbReference type="InterPro" id="IPR002125">
    <property type="entry name" value="CMP_dCMP_dom"/>
</dbReference>
<evidence type="ECO:0000256" key="11">
    <source>
        <dbReference type="PIRSR" id="PIRSR606262-2"/>
    </source>
</evidence>
<evidence type="ECO:0000256" key="4">
    <source>
        <dbReference type="ARBA" id="ARBA00012783"/>
    </source>
</evidence>
<name>A0A830GYF1_9CREN</name>
<dbReference type="Pfam" id="PF00383">
    <property type="entry name" value="dCMP_cyt_deam_1"/>
    <property type="match status" value="1"/>
</dbReference>
<keyword evidence="7 12" id="KW-0862">Zinc</keyword>
<evidence type="ECO:0000256" key="1">
    <source>
        <dbReference type="ARBA" id="ARBA00001947"/>
    </source>
</evidence>
<evidence type="ECO:0000259" key="13">
    <source>
        <dbReference type="PROSITE" id="PS51747"/>
    </source>
</evidence>
<dbReference type="InterPro" id="IPR016192">
    <property type="entry name" value="APOBEC/CMP_deaminase_Zn-bd"/>
</dbReference>
<comment type="similarity">
    <text evidence="3">Belongs to the cytidine and deoxycytidylate deaminase family.</text>
</comment>
<feature type="domain" description="CMP/dCMP-type deaminase" evidence="13">
    <location>
        <begin position="1"/>
        <end position="124"/>
    </location>
</feature>
<dbReference type="NCBIfam" id="NF004064">
    <property type="entry name" value="PRK05578.1"/>
    <property type="match status" value="1"/>
</dbReference>
<dbReference type="PROSITE" id="PS00903">
    <property type="entry name" value="CYT_DCMP_DEAMINASES_1"/>
    <property type="match status" value="1"/>
</dbReference>
<feature type="binding site" evidence="12">
    <location>
        <position position="85"/>
    </location>
    <ligand>
        <name>Zn(2+)</name>
        <dbReference type="ChEBI" id="CHEBI:29105"/>
        <note>catalytic</note>
    </ligand>
</feature>
<dbReference type="GO" id="GO:0072527">
    <property type="term" value="P:pyrimidine-containing compound metabolic process"/>
    <property type="evidence" value="ECO:0007669"/>
    <property type="project" value="UniProtKB-ARBA"/>
</dbReference>
<accession>A0A830GYF1</accession>
<feature type="active site" description="Proton donor" evidence="10">
    <location>
        <position position="55"/>
    </location>
</feature>
<keyword evidence="5 12" id="KW-0479">Metal-binding</keyword>
<dbReference type="PANTHER" id="PTHR11644">
    <property type="entry name" value="CYTIDINE DEAMINASE"/>
    <property type="match status" value="1"/>
</dbReference>
<evidence type="ECO:0000256" key="6">
    <source>
        <dbReference type="ARBA" id="ARBA00022801"/>
    </source>
</evidence>
<evidence type="ECO:0000256" key="12">
    <source>
        <dbReference type="PIRSR" id="PIRSR606262-3"/>
    </source>
</evidence>
<evidence type="ECO:0000256" key="10">
    <source>
        <dbReference type="PIRSR" id="PIRSR606262-1"/>
    </source>
</evidence>
<dbReference type="CDD" id="cd01283">
    <property type="entry name" value="cytidine_deaminase"/>
    <property type="match status" value="1"/>
</dbReference>
<comment type="catalytic activity">
    <reaction evidence="9">
        <text>cytidine + H2O + H(+) = uridine + NH4(+)</text>
        <dbReference type="Rhea" id="RHEA:16069"/>
        <dbReference type="ChEBI" id="CHEBI:15377"/>
        <dbReference type="ChEBI" id="CHEBI:15378"/>
        <dbReference type="ChEBI" id="CHEBI:16704"/>
        <dbReference type="ChEBI" id="CHEBI:17562"/>
        <dbReference type="ChEBI" id="CHEBI:28938"/>
        <dbReference type="EC" id="3.5.4.5"/>
    </reaction>
</comment>
<evidence type="ECO:0000256" key="3">
    <source>
        <dbReference type="ARBA" id="ARBA00006576"/>
    </source>
</evidence>
<comment type="function">
    <text evidence="2">This enzyme scavenges exogenous and endogenous cytidine and 2'-deoxycytidine for UMP synthesis.</text>
</comment>
<keyword evidence="6" id="KW-0378">Hydrolase</keyword>
<keyword evidence="15" id="KW-1185">Reference proteome</keyword>
<dbReference type="RefSeq" id="WP_188596763.1">
    <property type="nucleotide sequence ID" value="NZ_BMNL01000003.1"/>
</dbReference>
<dbReference type="GO" id="GO:0004126">
    <property type="term" value="F:cytidine deaminase activity"/>
    <property type="evidence" value="ECO:0007669"/>
    <property type="project" value="UniProtKB-EC"/>
</dbReference>
<dbReference type="InterPro" id="IPR050202">
    <property type="entry name" value="Cyt/Deoxycyt_deaminase"/>
</dbReference>